<dbReference type="SUPFAM" id="SSF53335">
    <property type="entry name" value="S-adenosyl-L-methionine-dependent methyltransferases"/>
    <property type="match status" value="1"/>
</dbReference>
<dbReference type="AlphaFoldDB" id="G8R4Y7"/>
<keyword evidence="4 6" id="KW-0808">Transferase</keyword>
<comment type="subcellular location">
    <subcellularLocation>
        <location evidence="6">Cytoplasm</location>
    </subcellularLocation>
</comment>
<evidence type="ECO:0000256" key="1">
    <source>
        <dbReference type="ARBA" id="ARBA00009741"/>
    </source>
</evidence>
<evidence type="ECO:0000256" key="2">
    <source>
        <dbReference type="ARBA" id="ARBA00022490"/>
    </source>
</evidence>
<dbReference type="PIRSF" id="PIRSF000401">
    <property type="entry name" value="RPL11_MTase"/>
    <property type="match status" value="1"/>
</dbReference>
<dbReference type="STRING" id="926562.Oweho_3350"/>
<comment type="catalytic activity">
    <reaction evidence="6">
        <text>L-lysyl-[protein] + 3 S-adenosyl-L-methionine = N(6),N(6),N(6)-trimethyl-L-lysyl-[protein] + 3 S-adenosyl-L-homocysteine + 3 H(+)</text>
        <dbReference type="Rhea" id="RHEA:54192"/>
        <dbReference type="Rhea" id="RHEA-COMP:9752"/>
        <dbReference type="Rhea" id="RHEA-COMP:13826"/>
        <dbReference type="ChEBI" id="CHEBI:15378"/>
        <dbReference type="ChEBI" id="CHEBI:29969"/>
        <dbReference type="ChEBI" id="CHEBI:57856"/>
        <dbReference type="ChEBI" id="CHEBI:59789"/>
        <dbReference type="ChEBI" id="CHEBI:61961"/>
    </reaction>
</comment>
<comment type="similarity">
    <text evidence="1 6">Belongs to the methyltransferase superfamily. PrmA family.</text>
</comment>
<dbReference type="EMBL" id="CP003156">
    <property type="protein sequence ID" value="AEV34301.1"/>
    <property type="molecule type" value="Genomic_DNA"/>
</dbReference>
<dbReference type="eggNOG" id="COG2264">
    <property type="taxonomic scope" value="Bacteria"/>
</dbReference>
<keyword evidence="2 6" id="KW-0963">Cytoplasm</keyword>
<dbReference type="InterPro" id="IPR029063">
    <property type="entry name" value="SAM-dependent_MTases_sf"/>
</dbReference>
<dbReference type="NCBIfam" id="NF001785">
    <property type="entry name" value="PRK00517.2-2"/>
    <property type="match status" value="1"/>
</dbReference>
<organism evidence="7 8">
    <name type="scientific">Owenweeksia hongkongensis (strain DSM 17368 / CIP 108786 / JCM 12287 / NRRL B-23963 / UST20020801)</name>
    <dbReference type="NCBI Taxonomy" id="926562"/>
    <lineage>
        <taxon>Bacteria</taxon>
        <taxon>Pseudomonadati</taxon>
        <taxon>Bacteroidota</taxon>
        <taxon>Flavobacteriia</taxon>
        <taxon>Flavobacteriales</taxon>
        <taxon>Owenweeksiaceae</taxon>
        <taxon>Owenweeksia</taxon>
    </lineage>
</organism>
<feature type="binding site" evidence="6">
    <location>
        <position position="150"/>
    </location>
    <ligand>
        <name>S-adenosyl-L-methionine</name>
        <dbReference type="ChEBI" id="CHEBI:59789"/>
    </ligand>
</feature>
<dbReference type="RefSeq" id="WP_014203648.1">
    <property type="nucleotide sequence ID" value="NC_016599.1"/>
</dbReference>
<evidence type="ECO:0000256" key="4">
    <source>
        <dbReference type="ARBA" id="ARBA00022679"/>
    </source>
</evidence>
<dbReference type="InterPro" id="IPR050078">
    <property type="entry name" value="Ribosomal_L11_MeTrfase_PrmA"/>
</dbReference>
<dbReference type="OrthoDB" id="9785995at2"/>
<dbReference type="PANTHER" id="PTHR43648:SF1">
    <property type="entry name" value="ELECTRON TRANSFER FLAVOPROTEIN BETA SUBUNIT LYSINE METHYLTRANSFERASE"/>
    <property type="match status" value="1"/>
</dbReference>
<dbReference type="KEGG" id="oho:Oweho_3350"/>
<dbReference type="PANTHER" id="PTHR43648">
    <property type="entry name" value="ELECTRON TRANSFER FLAVOPROTEIN BETA SUBUNIT LYSINE METHYLTRANSFERASE"/>
    <property type="match status" value="1"/>
</dbReference>
<evidence type="ECO:0000256" key="6">
    <source>
        <dbReference type="HAMAP-Rule" id="MF_00735"/>
    </source>
</evidence>
<keyword evidence="8" id="KW-1185">Reference proteome</keyword>
<accession>G8R4Y7</accession>
<dbReference type="GO" id="GO:0032259">
    <property type="term" value="P:methylation"/>
    <property type="evidence" value="ECO:0007669"/>
    <property type="project" value="UniProtKB-KW"/>
</dbReference>
<evidence type="ECO:0000313" key="7">
    <source>
        <dbReference type="EMBL" id="AEV34301.1"/>
    </source>
</evidence>
<name>G8R4Y7_OWEHD</name>
<dbReference type="HOGENOM" id="CLU_049382_0_0_10"/>
<gene>
    <name evidence="6" type="primary">prmA</name>
    <name evidence="7" type="ordered locus">Oweho_3350</name>
</gene>
<feature type="binding site" evidence="6">
    <location>
        <position position="129"/>
    </location>
    <ligand>
        <name>S-adenosyl-L-methionine</name>
        <dbReference type="ChEBI" id="CHEBI:59789"/>
    </ligand>
</feature>
<evidence type="ECO:0000256" key="3">
    <source>
        <dbReference type="ARBA" id="ARBA00022603"/>
    </source>
</evidence>
<proteinExistence type="inferred from homology"/>
<dbReference type="GO" id="GO:0005737">
    <property type="term" value="C:cytoplasm"/>
    <property type="evidence" value="ECO:0007669"/>
    <property type="project" value="UniProtKB-SubCell"/>
</dbReference>
<evidence type="ECO:0000313" key="8">
    <source>
        <dbReference type="Proteomes" id="UP000005631"/>
    </source>
</evidence>
<dbReference type="Pfam" id="PF06325">
    <property type="entry name" value="PrmA"/>
    <property type="match status" value="1"/>
</dbReference>
<evidence type="ECO:0000256" key="5">
    <source>
        <dbReference type="ARBA" id="ARBA00022691"/>
    </source>
</evidence>
<keyword evidence="3 6" id="KW-0489">Methyltransferase</keyword>
<comment type="function">
    <text evidence="6">Methylates ribosomal protein L11.</text>
</comment>
<sequence>MKEYLEIDFTITPAEGGRDILLALLDNLGYDSFEETPKGLKAYILEKDFNAEEIESLFIFHSDEYEVSYATDKLENKNWNEEWETNYQPIFIDDKIHIRAPFHEAHPEYPIELLITPKMSFGTGHHQTTRLVSRLMLDMDLKGKKILDMGTGTGVLAVLAEKRGAGEIDAIDNFEWAAENTEENAEANNCKNITAIHGDAEMLPGRKYDIVLANINRNVLMEDMKTYIDTLPTGGYLVISGFFENDFEMLTAKATECGTTLVNKIKEDRWMACQYQKQ</sequence>
<dbReference type="Proteomes" id="UP000005631">
    <property type="component" value="Chromosome"/>
</dbReference>
<dbReference type="GO" id="GO:0008276">
    <property type="term" value="F:protein methyltransferase activity"/>
    <property type="evidence" value="ECO:0007669"/>
    <property type="project" value="UniProtKB-UniRule"/>
</dbReference>
<feature type="binding site" evidence="6">
    <location>
        <position position="214"/>
    </location>
    <ligand>
        <name>S-adenosyl-L-methionine</name>
        <dbReference type="ChEBI" id="CHEBI:59789"/>
    </ligand>
</feature>
<dbReference type="EC" id="2.1.1.-" evidence="6"/>
<dbReference type="PATRIC" id="fig|926562.3.peg.3372"/>
<keyword evidence="7" id="KW-0687">Ribonucleoprotein</keyword>
<dbReference type="CDD" id="cd02440">
    <property type="entry name" value="AdoMet_MTases"/>
    <property type="match status" value="1"/>
</dbReference>
<protein>
    <recommendedName>
        <fullName evidence="6">Ribosomal protein L11 methyltransferase</fullName>
        <shortName evidence="6">L11 Mtase</shortName>
        <ecNumber evidence="6">2.1.1.-</ecNumber>
    </recommendedName>
</protein>
<dbReference type="InterPro" id="IPR004498">
    <property type="entry name" value="Ribosomal_PrmA_MeTrfase"/>
</dbReference>
<feature type="binding site" evidence="6">
    <location>
        <position position="172"/>
    </location>
    <ligand>
        <name>S-adenosyl-L-methionine</name>
        <dbReference type="ChEBI" id="CHEBI:59789"/>
    </ligand>
</feature>
<dbReference type="GO" id="GO:0005840">
    <property type="term" value="C:ribosome"/>
    <property type="evidence" value="ECO:0007669"/>
    <property type="project" value="UniProtKB-KW"/>
</dbReference>
<keyword evidence="5 6" id="KW-0949">S-adenosyl-L-methionine</keyword>
<dbReference type="HAMAP" id="MF_00735">
    <property type="entry name" value="Methyltr_PrmA"/>
    <property type="match status" value="1"/>
</dbReference>
<dbReference type="Gene3D" id="3.40.50.150">
    <property type="entry name" value="Vaccinia Virus protein VP39"/>
    <property type="match status" value="1"/>
</dbReference>
<keyword evidence="7" id="KW-0689">Ribosomal protein</keyword>
<reference evidence="7 8" key="1">
    <citation type="journal article" date="2012" name="Stand. Genomic Sci.">
        <title>Genome sequence of the orange-pigmented seawater bacterium Owenweeksia hongkongensis type strain (UST20020801(T)).</title>
        <authorList>
            <person name="Riedel T."/>
            <person name="Held B."/>
            <person name="Nolan M."/>
            <person name="Lucas S."/>
            <person name="Lapidus A."/>
            <person name="Tice H."/>
            <person name="Del Rio T.G."/>
            <person name="Cheng J.F."/>
            <person name="Han C."/>
            <person name="Tapia R."/>
            <person name="Goodwin L.A."/>
            <person name="Pitluck S."/>
            <person name="Liolios K."/>
            <person name="Mavromatis K."/>
            <person name="Pagani I."/>
            <person name="Ivanova N."/>
            <person name="Mikhailova N."/>
            <person name="Pati A."/>
            <person name="Chen A."/>
            <person name="Palaniappan K."/>
            <person name="Rohde M."/>
            <person name="Tindall B.J."/>
            <person name="Detter J.C."/>
            <person name="Goker M."/>
            <person name="Woyke T."/>
            <person name="Bristow J."/>
            <person name="Eisen J.A."/>
            <person name="Markowitz V."/>
            <person name="Hugenholtz P."/>
            <person name="Klenk H.P."/>
            <person name="Kyrpides N.C."/>
        </authorList>
    </citation>
    <scope>NUCLEOTIDE SEQUENCE</scope>
    <source>
        <strain evidence="8">DSM 17368 / JCM 12287 / NRRL B-23963</strain>
    </source>
</reference>